<dbReference type="OrthoDB" id="2939642at2759"/>
<feature type="signal peptide" evidence="1">
    <location>
        <begin position="1"/>
        <end position="22"/>
    </location>
</feature>
<organism evidence="2 3">
    <name type="scientific">Pleurotus ostreatus</name>
    <name type="common">Oyster mushroom</name>
    <name type="synonym">White-rot fungus</name>
    <dbReference type="NCBI Taxonomy" id="5322"/>
    <lineage>
        <taxon>Eukaryota</taxon>
        <taxon>Fungi</taxon>
        <taxon>Dikarya</taxon>
        <taxon>Basidiomycota</taxon>
        <taxon>Agaricomycotina</taxon>
        <taxon>Agaricomycetes</taxon>
        <taxon>Agaricomycetidae</taxon>
        <taxon>Agaricales</taxon>
        <taxon>Pleurotineae</taxon>
        <taxon>Pleurotaceae</taxon>
        <taxon>Pleurotus</taxon>
    </lineage>
</organism>
<sequence length="186" mass="19350">MTSARVLCLFALLVAITADANCHNHAAPPVIPKVAVAEPEVNQASESTATENFASAPPQSCAADAVQFILPADPSMTLNCCAAPQKVTWLDEATKIGQCCDADKSWSGDKTTGIGGCCDEDKHWSQDEASGLGKCCAPGHEFAGDKARGVGSCCPNGYRWSAGRCKRVPQGQAAPQLRNQASAGEL</sequence>
<dbReference type="RefSeq" id="XP_036632150.1">
    <property type="nucleotide sequence ID" value="XM_036776131.1"/>
</dbReference>
<dbReference type="GeneID" id="59376404"/>
<dbReference type="VEuPathDB" id="FungiDB:PC9H_006586"/>
<gene>
    <name evidence="2" type="ORF">PC9H_006586</name>
</gene>
<accession>A0A8H6ZY81</accession>
<keyword evidence="1" id="KW-0732">Signal</keyword>
<feature type="chain" id="PRO_5034906536" evidence="1">
    <location>
        <begin position="23"/>
        <end position="186"/>
    </location>
</feature>
<name>A0A8H6ZY81_PLEOS</name>
<comment type="caution">
    <text evidence="2">The sequence shown here is derived from an EMBL/GenBank/DDBJ whole genome shotgun (WGS) entry which is preliminary data.</text>
</comment>
<reference evidence="2" key="1">
    <citation type="submission" date="2019-07" db="EMBL/GenBank/DDBJ databases">
        <authorList>
            <person name="Palmer J.M."/>
        </authorList>
    </citation>
    <scope>NUCLEOTIDE SEQUENCE</scope>
    <source>
        <strain evidence="2">PC9</strain>
    </source>
</reference>
<evidence type="ECO:0000313" key="2">
    <source>
        <dbReference type="EMBL" id="KAF7430872.1"/>
    </source>
</evidence>
<dbReference type="Proteomes" id="UP000623687">
    <property type="component" value="Unassembled WGS sequence"/>
</dbReference>
<dbReference type="AlphaFoldDB" id="A0A8H6ZY81"/>
<evidence type="ECO:0000256" key="1">
    <source>
        <dbReference type="SAM" id="SignalP"/>
    </source>
</evidence>
<keyword evidence="3" id="KW-1185">Reference proteome</keyword>
<proteinExistence type="predicted"/>
<dbReference type="EMBL" id="JACETU010000004">
    <property type="protein sequence ID" value="KAF7430872.1"/>
    <property type="molecule type" value="Genomic_DNA"/>
</dbReference>
<evidence type="ECO:0000313" key="3">
    <source>
        <dbReference type="Proteomes" id="UP000623687"/>
    </source>
</evidence>
<protein>
    <submittedName>
        <fullName evidence="2">Uncharacterized protein</fullName>
    </submittedName>
</protein>